<organism evidence="7 8">
    <name type="scientific">Beauveria bassiana D1-5</name>
    <dbReference type="NCBI Taxonomy" id="1245745"/>
    <lineage>
        <taxon>Eukaryota</taxon>
        <taxon>Fungi</taxon>
        <taxon>Dikarya</taxon>
        <taxon>Ascomycota</taxon>
        <taxon>Pezizomycotina</taxon>
        <taxon>Sordariomycetes</taxon>
        <taxon>Hypocreomycetidae</taxon>
        <taxon>Hypocreales</taxon>
        <taxon>Cordycipitaceae</taxon>
        <taxon>Beauveria</taxon>
    </lineage>
</organism>
<evidence type="ECO:0000313" key="7">
    <source>
        <dbReference type="EMBL" id="KGQ07386.1"/>
    </source>
</evidence>
<dbReference type="EMBL" id="ANFO01000693">
    <property type="protein sequence ID" value="KGQ07386.1"/>
    <property type="molecule type" value="Genomic_DNA"/>
</dbReference>
<evidence type="ECO:0000256" key="4">
    <source>
        <dbReference type="ARBA" id="ARBA00022989"/>
    </source>
</evidence>
<feature type="transmembrane region" description="Helical" evidence="6">
    <location>
        <begin position="84"/>
        <end position="104"/>
    </location>
</feature>
<keyword evidence="5 6" id="KW-0472">Membrane</keyword>
<evidence type="ECO:0000256" key="5">
    <source>
        <dbReference type="ARBA" id="ARBA00023136"/>
    </source>
</evidence>
<evidence type="ECO:0000313" key="8">
    <source>
        <dbReference type="Proteomes" id="UP000030106"/>
    </source>
</evidence>
<feature type="transmembrane region" description="Helical" evidence="6">
    <location>
        <begin position="49"/>
        <end position="72"/>
    </location>
</feature>
<comment type="similarity">
    <text evidence="2">Belongs to the TMEM86 family.</text>
</comment>
<feature type="transmembrane region" description="Helical" evidence="6">
    <location>
        <begin position="119"/>
        <end position="139"/>
    </location>
</feature>
<dbReference type="GO" id="GO:0016020">
    <property type="term" value="C:membrane"/>
    <property type="evidence" value="ECO:0007669"/>
    <property type="project" value="UniProtKB-SubCell"/>
</dbReference>
<evidence type="ECO:0000256" key="1">
    <source>
        <dbReference type="ARBA" id="ARBA00004141"/>
    </source>
</evidence>
<sequence>MEPRMSTDIDTTSALLQGLSVGAAIIWALKVHEPPNPLRFLAKFLSVSLLSLLAFLRGAPTPLVLALGLSSLGDASLALGRGSATLLGAIVNFLIAHVLYIALFRHHGADFALVSGDRYRLLLSVVTLAHGCVASYLILPRVKGSIRLPCAVYVGVLVTMALYAYAMPSSQIAFGGAIFVVSDTLIGVNRFYFNDESAYRLLIEQTIAVFYYSAQFLITSGGLKLLA</sequence>
<evidence type="ECO:0000256" key="2">
    <source>
        <dbReference type="ARBA" id="ARBA00007375"/>
    </source>
</evidence>
<name>A0A0A2VHM6_BEABA</name>
<keyword evidence="3 6" id="KW-0812">Transmembrane</keyword>
<evidence type="ECO:0000256" key="6">
    <source>
        <dbReference type="SAM" id="Phobius"/>
    </source>
</evidence>
<feature type="transmembrane region" description="Helical" evidence="6">
    <location>
        <begin position="172"/>
        <end position="193"/>
    </location>
</feature>
<comment type="caution">
    <text evidence="7">The sequence shown here is derived from an EMBL/GenBank/DDBJ whole genome shotgun (WGS) entry which is preliminary data.</text>
</comment>
<accession>A0A0A2VHM6</accession>
<dbReference type="GO" id="GO:0016787">
    <property type="term" value="F:hydrolase activity"/>
    <property type="evidence" value="ECO:0007669"/>
    <property type="project" value="TreeGrafter"/>
</dbReference>
<dbReference type="PANTHER" id="PTHR31885:SF6">
    <property type="entry name" value="GH04784P"/>
    <property type="match status" value="1"/>
</dbReference>
<dbReference type="InterPro" id="IPR012506">
    <property type="entry name" value="TMEM86B-like"/>
</dbReference>
<proteinExistence type="inferred from homology"/>
<dbReference type="Proteomes" id="UP000030106">
    <property type="component" value="Unassembled WGS sequence"/>
</dbReference>
<gene>
    <name evidence="7" type="ORF">BBAD15_g7288</name>
</gene>
<feature type="transmembrane region" description="Helical" evidence="6">
    <location>
        <begin position="12"/>
        <end position="29"/>
    </location>
</feature>
<reference evidence="7 8" key="1">
    <citation type="submission" date="2012-10" db="EMBL/GenBank/DDBJ databases">
        <title>Genome sequencing and analysis of entomopathogenic fungi Beauveria bassiana D1-5.</title>
        <authorList>
            <person name="Li Q."/>
            <person name="Wang L."/>
            <person name="Zhang Z."/>
            <person name="Wang Q."/>
            <person name="Ren J."/>
            <person name="Wang M."/>
            <person name="Xu W."/>
            <person name="Wang J."/>
            <person name="Lu Y."/>
            <person name="Du Q."/>
            <person name="Sun Z."/>
        </authorList>
    </citation>
    <scope>NUCLEOTIDE SEQUENCE [LARGE SCALE GENOMIC DNA]</scope>
    <source>
        <strain evidence="7 8">D1-5</strain>
    </source>
</reference>
<protein>
    <recommendedName>
        <fullName evidence="9">YhhN-like protein</fullName>
    </recommendedName>
</protein>
<evidence type="ECO:0000256" key="3">
    <source>
        <dbReference type="ARBA" id="ARBA00022692"/>
    </source>
</evidence>
<dbReference type="AlphaFoldDB" id="A0A0A2VHM6"/>
<dbReference type="HOGENOM" id="CLU_079086_2_0_1"/>
<feature type="transmembrane region" description="Helical" evidence="6">
    <location>
        <begin position="146"/>
        <end position="166"/>
    </location>
</feature>
<dbReference type="PANTHER" id="PTHR31885">
    <property type="entry name" value="GH04784P"/>
    <property type="match status" value="1"/>
</dbReference>
<keyword evidence="4 6" id="KW-1133">Transmembrane helix</keyword>
<dbReference type="Pfam" id="PF07947">
    <property type="entry name" value="YhhN"/>
    <property type="match status" value="1"/>
</dbReference>
<evidence type="ECO:0008006" key="9">
    <source>
        <dbReference type="Google" id="ProtNLM"/>
    </source>
</evidence>
<comment type="subcellular location">
    <subcellularLocation>
        <location evidence="1">Membrane</location>
        <topology evidence="1">Multi-pass membrane protein</topology>
    </subcellularLocation>
</comment>